<feature type="domain" description="4'-phosphopantetheinyl transferase" evidence="3">
    <location>
        <begin position="114"/>
        <end position="221"/>
    </location>
</feature>
<evidence type="ECO:0000313" key="6">
    <source>
        <dbReference type="Proteomes" id="UP001210211"/>
    </source>
</evidence>
<dbReference type="GO" id="GO:0019878">
    <property type="term" value="P:lysine biosynthetic process via aminoadipic acid"/>
    <property type="evidence" value="ECO:0007669"/>
    <property type="project" value="TreeGrafter"/>
</dbReference>
<evidence type="ECO:0000259" key="3">
    <source>
        <dbReference type="Pfam" id="PF01648"/>
    </source>
</evidence>
<dbReference type="PANTHER" id="PTHR12215:SF10">
    <property type="entry name" value="L-AMINOADIPATE-SEMIALDEHYDE DEHYDROGENASE-PHOSPHOPANTETHEINYL TRANSFERASE"/>
    <property type="match status" value="1"/>
</dbReference>
<dbReference type="GO" id="GO:0008897">
    <property type="term" value="F:holo-[acyl-carrier-protein] synthase activity"/>
    <property type="evidence" value="ECO:0007669"/>
    <property type="project" value="UniProtKB-EC"/>
</dbReference>
<feature type="domain" description="4'-phosphopantetheinyl transferase N-terminal" evidence="4">
    <location>
        <begin position="13"/>
        <end position="110"/>
    </location>
</feature>
<dbReference type="AlphaFoldDB" id="A0AAD5Z2R9"/>
<reference evidence="5 6" key="1">
    <citation type="journal article" date="2022" name="Cell">
        <title>Repeat-based holocentromeres influence genome architecture and karyotype evolution.</title>
        <authorList>
            <person name="Hofstatter P.G."/>
            <person name="Thangavel G."/>
            <person name="Lux T."/>
            <person name="Neumann P."/>
            <person name="Vondrak T."/>
            <person name="Novak P."/>
            <person name="Zhang M."/>
            <person name="Costa L."/>
            <person name="Castellani M."/>
            <person name="Scott A."/>
            <person name="Toegelov H."/>
            <person name="Fuchs J."/>
            <person name="Mata-Sucre Y."/>
            <person name="Dias Y."/>
            <person name="Vanzela A.L.L."/>
            <person name="Huettel B."/>
            <person name="Almeida C.C.S."/>
            <person name="Simkova H."/>
            <person name="Souza G."/>
            <person name="Pedrosa-Harand A."/>
            <person name="Macas J."/>
            <person name="Mayer K.F.X."/>
            <person name="Houben A."/>
            <person name="Marques A."/>
        </authorList>
    </citation>
    <scope>NUCLEOTIDE SEQUENCE [LARGE SCALE GENOMIC DNA]</scope>
    <source>
        <strain evidence="5">RhyTen1mFocal</strain>
    </source>
</reference>
<dbReference type="EC" id="2.7.8.7" evidence="1"/>
<keyword evidence="6" id="KW-1185">Reference proteome</keyword>
<protein>
    <recommendedName>
        <fullName evidence="1">holo-[acyl-carrier-protein] synthase</fullName>
        <ecNumber evidence="1">2.7.8.7</ecNumber>
    </recommendedName>
</protein>
<dbReference type="Pfam" id="PF01648">
    <property type="entry name" value="ACPS"/>
    <property type="match status" value="1"/>
</dbReference>
<sequence>MEGARRWLVNISTWNPSEHQFQSVLSLLPPQLRPEVTKFVKFEDRKRALVSRLLQYCLINDVLGIPFDEICILRTTEGKPYLKNRENLLYANFNFSVSHHGSYVGVACEPICLVGFDIVSTTKLENGKTLQFLENFVPYFTTCEWDNIVHAGSSDKVLTEFYRYWSLKESYVKAIGAGLGFGLNRLEFHHDNWADIYLCIDGTKLENWRFWFSDLENKHLVCVAKGHPKEATGNCQVLLTTVGFHEEGYQNAVELPERGFISLTVDQLLMRWYQLNHV</sequence>
<accession>A0AAD5Z2R9</accession>
<dbReference type="Proteomes" id="UP001210211">
    <property type="component" value="Unassembled WGS sequence"/>
</dbReference>
<dbReference type="GO" id="GO:0005829">
    <property type="term" value="C:cytosol"/>
    <property type="evidence" value="ECO:0007669"/>
    <property type="project" value="TreeGrafter"/>
</dbReference>
<organism evidence="5 6">
    <name type="scientific">Rhynchospora tenuis</name>
    <dbReference type="NCBI Taxonomy" id="198213"/>
    <lineage>
        <taxon>Eukaryota</taxon>
        <taxon>Viridiplantae</taxon>
        <taxon>Streptophyta</taxon>
        <taxon>Embryophyta</taxon>
        <taxon>Tracheophyta</taxon>
        <taxon>Spermatophyta</taxon>
        <taxon>Magnoliopsida</taxon>
        <taxon>Liliopsida</taxon>
        <taxon>Poales</taxon>
        <taxon>Cyperaceae</taxon>
        <taxon>Cyperoideae</taxon>
        <taxon>Rhynchosporeae</taxon>
        <taxon>Rhynchospora</taxon>
    </lineage>
</organism>
<evidence type="ECO:0000256" key="1">
    <source>
        <dbReference type="ARBA" id="ARBA00013172"/>
    </source>
</evidence>
<dbReference type="Gene3D" id="3.90.470.20">
    <property type="entry name" value="4'-phosphopantetheinyl transferase domain"/>
    <property type="match status" value="2"/>
</dbReference>
<evidence type="ECO:0000256" key="2">
    <source>
        <dbReference type="ARBA" id="ARBA00022679"/>
    </source>
</evidence>
<dbReference type="EMBL" id="JAMRDG010000002">
    <property type="protein sequence ID" value="KAJ3684369.1"/>
    <property type="molecule type" value="Genomic_DNA"/>
</dbReference>
<dbReference type="Pfam" id="PF22624">
    <property type="entry name" value="AASDHPPT_N"/>
    <property type="match status" value="1"/>
</dbReference>
<gene>
    <name evidence="5" type="ORF">LUZ61_013533</name>
</gene>
<comment type="caution">
    <text evidence="5">The sequence shown here is derived from an EMBL/GenBank/DDBJ whole genome shotgun (WGS) entry which is preliminary data.</text>
</comment>
<proteinExistence type="predicted"/>
<name>A0AAD5Z2R9_9POAL</name>
<keyword evidence="2" id="KW-0808">Transferase</keyword>
<evidence type="ECO:0000259" key="4">
    <source>
        <dbReference type="Pfam" id="PF22624"/>
    </source>
</evidence>
<evidence type="ECO:0000313" key="5">
    <source>
        <dbReference type="EMBL" id="KAJ3684369.1"/>
    </source>
</evidence>
<dbReference type="InterPro" id="IPR050559">
    <property type="entry name" value="P-Pant_transferase_sf"/>
</dbReference>
<dbReference type="InterPro" id="IPR055066">
    <property type="entry name" value="AASDHPPT_N"/>
</dbReference>
<dbReference type="InterPro" id="IPR008278">
    <property type="entry name" value="4-PPantetheinyl_Trfase_dom"/>
</dbReference>
<dbReference type="FunFam" id="3.90.470.20:FF:000013">
    <property type="entry name" value="L-aminoadipate-semialdehyde dehydrogenase-phosphopantetheinyl transferase"/>
    <property type="match status" value="1"/>
</dbReference>
<dbReference type="InterPro" id="IPR037143">
    <property type="entry name" value="4-PPantetheinyl_Trfase_dom_sf"/>
</dbReference>
<dbReference type="SUPFAM" id="SSF56214">
    <property type="entry name" value="4'-phosphopantetheinyl transferase"/>
    <property type="match status" value="2"/>
</dbReference>
<dbReference type="GO" id="GO:0000287">
    <property type="term" value="F:magnesium ion binding"/>
    <property type="evidence" value="ECO:0007669"/>
    <property type="project" value="InterPro"/>
</dbReference>
<dbReference type="PANTHER" id="PTHR12215">
    <property type="entry name" value="PHOSPHOPANTETHEINE TRANSFERASE"/>
    <property type="match status" value="1"/>
</dbReference>